<dbReference type="Pfam" id="PF14412">
    <property type="entry name" value="AHH"/>
    <property type="match status" value="1"/>
</dbReference>
<organism evidence="1 2">
    <name type="scientific">Archangium violaceum Cb vi76</name>
    <dbReference type="NCBI Taxonomy" id="1406225"/>
    <lineage>
        <taxon>Bacteria</taxon>
        <taxon>Pseudomonadati</taxon>
        <taxon>Myxococcota</taxon>
        <taxon>Myxococcia</taxon>
        <taxon>Myxococcales</taxon>
        <taxon>Cystobacterineae</taxon>
        <taxon>Archangiaceae</taxon>
        <taxon>Archangium</taxon>
    </lineage>
</organism>
<dbReference type="RefSeq" id="WP_052519090.1">
    <property type="nucleotide sequence ID" value="NZ_JPMI01000260.1"/>
</dbReference>
<gene>
    <name evidence="1" type="ORF">Q664_36870</name>
</gene>
<name>A0A084SL01_9BACT</name>
<sequence>MGGLLLAALLWMPLIGCTTTARTVRLDTGEGRLLVHVPLADVEPVELNEDEFQGAVVELARSSRIPVRPQEAARRLFEVDARSASYTYEHHNRRIIPLGPGEHLEEEPPAAEVELTRAYLRWCGRTGRTGDCLCLLTESPLVNGDGRFALALALAKGAVLDEMLEAFKDMADPHAMVAAVLWTWTTYMVLLSIPDVTVSKGLAAVMTATLISYVGIDTFWGLIVGFKRLMDEADRATTFNELRETGERYGKVMGRNAARAFAMLATAALGNTAVGLATKVPTLPGSAPAAVRAAEQGGYWLPAVAEVRTVAITTETLTLSLAPGATAMAAQGTKPGSRVDVHHIATIENSKSTLRGGPWTPKFQKLFARAGMRMKDAENTVPIEGHKGPHPERYHQLVFEELDGAMQGCRGLAECRAALTRALDWLAREIATPGTELNQLVTRGAPR</sequence>
<dbReference type="Proteomes" id="UP000028547">
    <property type="component" value="Unassembled WGS sequence"/>
</dbReference>
<dbReference type="EMBL" id="JPMI01000260">
    <property type="protein sequence ID" value="KFA89136.1"/>
    <property type="molecule type" value="Genomic_DNA"/>
</dbReference>
<accession>A0A084SL01</accession>
<protein>
    <submittedName>
        <fullName evidence="1">Uncharacterized protein</fullName>
    </submittedName>
</protein>
<dbReference type="AlphaFoldDB" id="A0A084SL01"/>
<proteinExistence type="predicted"/>
<evidence type="ECO:0000313" key="1">
    <source>
        <dbReference type="EMBL" id="KFA89136.1"/>
    </source>
</evidence>
<dbReference type="InterPro" id="IPR032871">
    <property type="entry name" value="AHH_dom_containing"/>
</dbReference>
<reference evidence="1 2" key="1">
    <citation type="submission" date="2014-07" db="EMBL/GenBank/DDBJ databases">
        <title>Draft Genome Sequence of Gephyronic Acid Producer, Cystobacter violaceus Strain Cb vi76.</title>
        <authorList>
            <person name="Stevens D.C."/>
            <person name="Young J."/>
            <person name="Carmichael R."/>
            <person name="Tan J."/>
            <person name="Taylor R.E."/>
        </authorList>
    </citation>
    <scope>NUCLEOTIDE SEQUENCE [LARGE SCALE GENOMIC DNA]</scope>
    <source>
        <strain evidence="1 2">Cb vi76</strain>
    </source>
</reference>
<comment type="caution">
    <text evidence="1">The sequence shown here is derived from an EMBL/GenBank/DDBJ whole genome shotgun (WGS) entry which is preliminary data.</text>
</comment>
<evidence type="ECO:0000313" key="2">
    <source>
        <dbReference type="Proteomes" id="UP000028547"/>
    </source>
</evidence>